<dbReference type="SUPFAM" id="SSF81324">
    <property type="entry name" value="Voltage-gated potassium channels"/>
    <property type="match status" value="1"/>
</dbReference>
<evidence type="ECO:0000256" key="1">
    <source>
        <dbReference type="ARBA" id="ARBA00004141"/>
    </source>
</evidence>
<dbReference type="OrthoDB" id="273257at2759"/>
<evidence type="ECO:0000256" key="13">
    <source>
        <dbReference type="SAM" id="Phobius"/>
    </source>
</evidence>
<evidence type="ECO:0000256" key="2">
    <source>
        <dbReference type="ARBA" id="ARBA00022448"/>
    </source>
</evidence>
<feature type="domain" description="Inward rectifier potassium channel C-terminal" evidence="15">
    <location>
        <begin position="218"/>
        <end position="393"/>
    </location>
</feature>
<dbReference type="SUPFAM" id="SSF81296">
    <property type="entry name" value="E set domains"/>
    <property type="match status" value="1"/>
</dbReference>
<proteinExistence type="inferred from homology"/>
<dbReference type="PANTHER" id="PTHR11767">
    <property type="entry name" value="INWARD RECTIFIER POTASSIUM CHANNEL"/>
    <property type="match status" value="1"/>
</dbReference>
<feature type="transmembrane region" description="Helical" evidence="13">
    <location>
        <begin position="116"/>
        <end position="139"/>
    </location>
</feature>
<feature type="transmembrane region" description="Helical" evidence="13">
    <location>
        <begin position="182"/>
        <end position="205"/>
    </location>
</feature>
<dbReference type="Pfam" id="PF17655">
    <property type="entry name" value="IRK_C"/>
    <property type="match status" value="1"/>
</dbReference>
<dbReference type="Gene3D" id="2.60.40.1400">
    <property type="entry name" value="G protein-activated inward rectifier potassium channel 1"/>
    <property type="match status" value="1"/>
</dbReference>
<feature type="domain" description="Potassium channel inwardly rectifying transmembrane" evidence="14">
    <location>
        <begin position="83"/>
        <end position="211"/>
    </location>
</feature>
<evidence type="ECO:0000256" key="11">
    <source>
        <dbReference type="RuleBase" id="RU003822"/>
    </source>
</evidence>
<dbReference type="InterPro" id="IPR014756">
    <property type="entry name" value="Ig_E-set"/>
</dbReference>
<dbReference type="GO" id="GO:0034702">
    <property type="term" value="C:monoatomic ion channel complex"/>
    <property type="evidence" value="ECO:0007669"/>
    <property type="project" value="UniProtKB-KW"/>
</dbReference>
<dbReference type="InterPro" id="IPR013518">
    <property type="entry name" value="K_chnl_inward-rec_Kir_cyto"/>
</dbReference>
<keyword evidence="17" id="KW-1185">Reference proteome</keyword>
<feature type="compositionally biased region" description="Basic and acidic residues" evidence="12">
    <location>
        <begin position="1"/>
        <end position="15"/>
    </location>
</feature>
<reference evidence="16" key="1">
    <citation type="submission" date="2021-01" db="UniProtKB">
        <authorList>
            <consortium name="EnsemblMetazoa"/>
        </authorList>
    </citation>
    <scope>IDENTIFICATION</scope>
</reference>
<evidence type="ECO:0000313" key="17">
    <source>
        <dbReference type="Proteomes" id="UP000594262"/>
    </source>
</evidence>
<evidence type="ECO:0000259" key="14">
    <source>
        <dbReference type="Pfam" id="PF01007"/>
    </source>
</evidence>
<evidence type="ECO:0000256" key="3">
    <source>
        <dbReference type="ARBA" id="ARBA00022538"/>
    </source>
</evidence>
<evidence type="ECO:0000256" key="7">
    <source>
        <dbReference type="ARBA" id="ARBA00022989"/>
    </source>
</evidence>
<sequence length="446" mass="51498">MNNESSEKLINERTPLKKSVSFDSQTRAPSHILNINNKMNGTRKRAQSLRDMASSKSDEIVSGVRVKSNKRASKRKPTDHRLVEKNGKRNVKSRHLPRDRYLQDIFTTIIDAKWKWMLVVFTLFYLGSWLAVGFLWWLILISHGEKCFTNVTNFTEAFLMSIETSVTIGYGTRQITSECPQAVLLLIIQASLSCLTDAVIMGLIFTKVARPGKRQSTIVFSEKAVVNKKDDKYCLMFKIADVRKRQLVECHVRLHLFRRYKTLEGQFLTQQDQLRVGMDWYNIRDDSDRLFLMTPCNVVHVIDRKSPFYHISKEKLMASDWELVVILEGIVEATGCTLQTRTSYLADEVIWGYDFVEMADDWTEDEGILYNLADINNIERCMYNMPECSASSYYKKILKDPDPNDVYGEQDELWDDENFIPPGFATGRVLPTHKELTTSDNNSVFS</sequence>
<dbReference type="Proteomes" id="UP000594262">
    <property type="component" value="Unplaced"/>
</dbReference>
<evidence type="ECO:0000256" key="9">
    <source>
        <dbReference type="ARBA" id="ARBA00023136"/>
    </source>
</evidence>
<keyword evidence="3 11" id="KW-0633">Potassium transport</keyword>
<dbReference type="GO" id="GO:0005886">
    <property type="term" value="C:plasma membrane"/>
    <property type="evidence" value="ECO:0007669"/>
    <property type="project" value="TreeGrafter"/>
</dbReference>
<dbReference type="EnsemblMetazoa" id="CLYHEMT017165.1">
    <property type="protein sequence ID" value="CLYHEMP017165.1"/>
    <property type="gene ID" value="CLYHEMG017165"/>
</dbReference>
<dbReference type="InterPro" id="IPR040445">
    <property type="entry name" value="Kir_TM"/>
</dbReference>
<dbReference type="InterPro" id="IPR041647">
    <property type="entry name" value="IRK_C"/>
</dbReference>
<evidence type="ECO:0000259" key="15">
    <source>
        <dbReference type="Pfam" id="PF17655"/>
    </source>
</evidence>
<keyword evidence="7 13" id="KW-1133">Transmembrane helix</keyword>
<keyword evidence="4 11" id="KW-0812">Transmembrane</keyword>
<dbReference type="RefSeq" id="XP_066933809.1">
    <property type="nucleotide sequence ID" value="XM_067077708.1"/>
</dbReference>
<keyword evidence="5 11" id="KW-0851">Voltage-gated channel</keyword>
<accession>A0A7M5X3G0</accession>
<evidence type="ECO:0000256" key="4">
    <source>
        <dbReference type="ARBA" id="ARBA00022692"/>
    </source>
</evidence>
<dbReference type="GO" id="GO:1990573">
    <property type="term" value="P:potassium ion import across plasma membrane"/>
    <property type="evidence" value="ECO:0007669"/>
    <property type="project" value="TreeGrafter"/>
</dbReference>
<comment type="similarity">
    <text evidence="11">Belongs to the inward rectifier-type potassium channel (TC 1.A.2.1) family.</text>
</comment>
<keyword evidence="10 11" id="KW-0407">Ion channel</keyword>
<feature type="region of interest" description="Disordered" evidence="12">
    <location>
        <begin position="1"/>
        <end position="23"/>
    </location>
</feature>
<protein>
    <submittedName>
        <fullName evidence="16">Uncharacterized protein</fullName>
    </submittedName>
</protein>
<keyword evidence="2 11" id="KW-0813">Transport</keyword>
<dbReference type="Pfam" id="PF01007">
    <property type="entry name" value="IRK"/>
    <property type="match status" value="1"/>
</dbReference>
<dbReference type="Gene3D" id="1.10.287.70">
    <property type="match status" value="1"/>
</dbReference>
<evidence type="ECO:0000256" key="12">
    <source>
        <dbReference type="SAM" id="MobiDB-lite"/>
    </source>
</evidence>
<keyword evidence="9 13" id="KW-0472">Membrane</keyword>
<dbReference type="GO" id="GO:0005242">
    <property type="term" value="F:inward rectifier potassium channel activity"/>
    <property type="evidence" value="ECO:0007669"/>
    <property type="project" value="InterPro"/>
</dbReference>
<dbReference type="GO" id="GO:0034765">
    <property type="term" value="P:regulation of monoatomic ion transmembrane transport"/>
    <property type="evidence" value="ECO:0007669"/>
    <property type="project" value="TreeGrafter"/>
</dbReference>
<dbReference type="AlphaFoldDB" id="A0A7M5X3G0"/>
<comment type="subcellular location">
    <subcellularLocation>
        <location evidence="1 11">Membrane</location>
        <topology evidence="1 11">Multi-pass membrane protein</topology>
    </subcellularLocation>
</comment>
<keyword evidence="6 11" id="KW-0630">Potassium</keyword>
<evidence type="ECO:0000256" key="5">
    <source>
        <dbReference type="ARBA" id="ARBA00022882"/>
    </source>
</evidence>
<dbReference type="GeneID" id="136821474"/>
<name>A0A7M5X3G0_9CNID</name>
<dbReference type="PANTHER" id="PTHR11767:SF102">
    <property type="entry name" value="INWARDLY RECTIFYING POTASSIUM CHANNEL 1, ISOFORM F"/>
    <property type="match status" value="1"/>
</dbReference>
<evidence type="ECO:0000256" key="6">
    <source>
        <dbReference type="ARBA" id="ARBA00022958"/>
    </source>
</evidence>
<keyword evidence="8 11" id="KW-0406">Ion transport</keyword>
<dbReference type="PRINTS" id="PR01320">
    <property type="entry name" value="KIRCHANNEL"/>
</dbReference>
<evidence type="ECO:0000256" key="10">
    <source>
        <dbReference type="ARBA" id="ARBA00023303"/>
    </source>
</evidence>
<evidence type="ECO:0000313" key="16">
    <source>
        <dbReference type="EnsemblMetazoa" id="CLYHEMP017165.1"/>
    </source>
</evidence>
<evidence type="ECO:0000256" key="8">
    <source>
        <dbReference type="ARBA" id="ARBA00023065"/>
    </source>
</evidence>
<organism evidence="16 17">
    <name type="scientific">Clytia hemisphaerica</name>
    <dbReference type="NCBI Taxonomy" id="252671"/>
    <lineage>
        <taxon>Eukaryota</taxon>
        <taxon>Metazoa</taxon>
        <taxon>Cnidaria</taxon>
        <taxon>Hydrozoa</taxon>
        <taxon>Hydroidolina</taxon>
        <taxon>Leptothecata</taxon>
        <taxon>Obeliida</taxon>
        <taxon>Clytiidae</taxon>
        <taxon>Clytia</taxon>
    </lineage>
</organism>
<dbReference type="InterPro" id="IPR016449">
    <property type="entry name" value="K_chnl_inward-rec_Kir"/>
</dbReference>